<accession>A0A835VR78</accession>
<evidence type="ECO:0000313" key="2">
    <source>
        <dbReference type="EMBL" id="KAG2426207.1"/>
    </source>
</evidence>
<feature type="region of interest" description="Disordered" evidence="1">
    <location>
        <begin position="746"/>
        <end position="767"/>
    </location>
</feature>
<feature type="compositionally biased region" description="Low complexity" evidence="1">
    <location>
        <begin position="746"/>
        <end position="756"/>
    </location>
</feature>
<dbReference type="Proteomes" id="UP000650467">
    <property type="component" value="Unassembled WGS sequence"/>
</dbReference>
<dbReference type="EMBL" id="JAEHOC010000049">
    <property type="protein sequence ID" value="KAG2426207.1"/>
    <property type="molecule type" value="Genomic_DNA"/>
</dbReference>
<comment type="caution">
    <text evidence="2">The sequence shown here is derived from an EMBL/GenBank/DDBJ whole genome shotgun (WGS) entry which is preliminary data.</text>
</comment>
<feature type="region of interest" description="Disordered" evidence="1">
    <location>
        <begin position="555"/>
        <end position="594"/>
    </location>
</feature>
<evidence type="ECO:0000313" key="3">
    <source>
        <dbReference type="Proteomes" id="UP000650467"/>
    </source>
</evidence>
<organism evidence="2 3">
    <name type="scientific">Chlamydomonas incerta</name>
    <dbReference type="NCBI Taxonomy" id="51695"/>
    <lineage>
        <taxon>Eukaryota</taxon>
        <taxon>Viridiplantae</taxon>
        <taxon>Chlorophyta</taxon>
        <taxon>core chlorophytes</taxon>
        <taxon>Chlorophyceae</taxon>
        <taxon>CS clade</taxon>
        <taxon>Chlamydomonadales</taxon>
        <taxon>Chlamydomonadaceae</taxon>
        <taxon>Chlamydomonas</taxon>
    </lineage>
</organism>
<gene>
    <name evidence="2" type="ORF">HXX76_013188</name>
</gene>
<protein>
    <submittedName>
        <fullName evidence="2">Uncharacterized protein</fullName>
    </submittedName>
</protein>
<name>A0A835VR78_CHLIN</name>
<dbReference type="AlphaFoldDB" id="A0A835VR78"/>
<dbReference type="OrthoDB" id="559429at2759"/>
<proteinExistence type="predicted"/>
<reference evidence="2" key="1">
    <citation type="journal article" date="2020" name="bioRxiv">
        <title>Comparative genomics of Chlamydomonas.</title>
        <authorList>
            <person name="Craig R.J."/>
            <person name="Hasan A.R."/>
            <person name="Ness R.W."/>
            <person name="Keightley P.D."/>
        </authorList>
    </citation>
    <scope>NUCLEOTIDE SEQUENCE</scope>
    <source>
        <strain evidence="2">SAG 7.73</strain>
    </source>
</reference>
<keyword evidence="3" id="KW-1185">Reference proteome</keyword>
<sequence length="817" mass="84848">MDNVAKEARAEAAVTLLDVLRVLDIATLEQVFKTDSRRDFAGARLACQALRQAHDHSVRTVTVRASHRIAHSWRPGQRSPLTQFPFCTSLHVDLVDNEASLRHEIRMRRREHGVRGDGNLKDMPGQDTLARMALLGTTAEGRARITKLSVSLRGDRYSAARAMDIVGVLAALVPALPGLKSINAGHNDVLGLGAGDHVCSALLHSVLAAHAPRLQELYLPATWGILSGVRALADCSCLTYLYAAYISDTTDIVLLRPAEVAGLSALPALEELTLRAHDPTPEGANLAALIGARRPRALRRLELRPSVAERAGAPMSELDLPPVVLEFVPGRAQIKSVSSDDDLNDADDLRPCRVARLARVLAAAAASLPRGCDDVAYLRLQTYNLSRAAIREPAGGEEGPGALESRLTIYLGAAGHLPRLLARCGRVEVDCLDASAAVSPAAVCAALRVLGMPVEQLCLHHGIWPLGATGLAGGADHTAGGATLLLQEARQPAQQQHKQAAAAAAAAQQQAATGDQAAAQELRRAGAPMQLDTADAEGVLRDAVERLWQAAASSLDAAGPKTRKRGGGSRSGSCSVMLRGVPSLQPPPQPLVPRLDNSEAAAQAGAACASVARWLDALLAPAPALATEAAGAEAAAPGVAAGAPSRRLSTSRAFASVPCAGALLLECSSAEDAAALAEQVTAAGAGAGGGDGGVASALAAVVLPRHLADAVKSYDWSCCGDLVRLAVLSVLVKLWTEAAEPKAVAGAAVTAEPTAASDGRPGDTRHGLHGAALERMRLVLELDAAAAGLWGIAREMDSDGEDDSPYLIRLASRQALE</sequence>
<dbReference type="SUPFAM" id="SSF52047">
    <property type="entry name" value="RNI-like"/>
    <property type="match status" value="1"/>
</dbReference>
<evidence type="ECO:0000256" key="1">
    <source>
        <dbReference type="SAM" id="MobiDB-lite"/>
    </source>
</evidence>